<sequence length="361" mass="39705">DDDPPHHIHHHNNEVAVEHKHEHDHDNATRSSLVSTFLDIEKGSNRQEDGEGRWGSRPGSSRSGPDSPSQYCPTTEGQSPSSFQELLFKETRGAGAGLSSSNYVASQRRHDDHDAIVPAVVASTVSVPAEAGPGRTVRSRPQQPPQGQRPQRSWIRTLYIVFRLAFSFGLFALAIYWPIKDLEPPSVDQVNSHLNSDTNSDVFPLQRRSVLAVTDEEQGNSLLSNVRDFRIASADPILQRSTFTRRDEEGDRMESSARSDESAIGVNIGHGHKSEWCGPEKAFGDEQSAIVFCHATDIRPIMTYIWAGFLLLELAIAYFEGDLSLKSSPSSSPPLPPPLSSPGNPDPSTLESQGEILSQRN</sequence>
<feature type="region of interest" description="Disordered" evidence="1">
    <location>
        <begin position="325"/>
        <end position="361"/>
    </location>
</feature>
<keyword evidence="2" id="KW-1133">Transmembrane helix</keyword>
<feature type="compositionally biased region" description="Basic and acidic residues" evidence="1">
    <location>
        <begin position="39"/>
        <end position="54"/>
    </location>
</feature>
<feature type="region of interest" description="Disordered" evidence="1">
    <location>
        <begin position="243"/>
        <end position="264"/>
    </location>
</feature>
<name>A0A9P6KBP2_9FUNG</name>
<organism evidence="3 4">
    <name type="scientific">Lunasporangiospora selenospora</name>
    <dbReference type="NCBI Taxonomy" id="979761"/>
    <lineage>
        <taxon>Eukaryota</taxon>
        <taxon>Fungi</taxon>
        <taxon>Fungi incertae sedis</taxon>
        <taxon>Mucoromycota</taxon>
        <taxon>Mortierellomycotina</taxon>
        <taxon>Mortierellomycetes</taxon>
        <taxon>Mortierellales</taxon>
        <taxon>Mortierellaceae</taxon>
        <taxon>Lunasporangiospora</taxon>
    </lineage>
</organism>
<accession>A0A9P6KBP2</accession>
<feature type="transmembrane region" description="Helical" evidence="2">
    <location>
        <begin position="158"/>
        <end position="179"/>
    </location>
</feature>
<feature type="compositionally biased region" description="Polar residues" evidence="1">
    <location>
        <begin position="70"/>
        <end position="81"/>
    </location>
</feature>
<keyword evidence="2" id="KW-0812">Transmembrane</keyword>
<feature type="region of interest" description="Disordered" evidence="1">
    <location>
        <begin position="17"/>
        <end position="81"/>
    </location>
</feature>
<evidence type="ECO:0000256" key="2">
    <source>
        <dbReference type="SAM" id="Phobius"/>
    </source>
</evidence>
<dbReference type="EMBL" id="JAABOA010003281">
    <property type="protein sequence ID" value="KAF9578832.1"/>
    <property type="molecule type" value="Genomic_DNA"/>
</dbReference>
<dbReference type="Proteomes" id="UP000780801">
    <property type="component" value="Unassembled WGS sequence"/>
</dbReference>
<keyword evidence="4" id="KW-1185">Reference proteome</keyword>
<evidence type="ECO:0000313" key="4">
    <source>
        <dbReference type="Proteomes" id="UP000780801"/>
    </source>
</evidence>
<proteinExistence type="predicted"/>
<dbReference type="AlphaFoldDB" id="A0A9P6KBP2"/>
<gene>
    <name evidence="3" type="ORF">BGW38_005177</name>
</gene>
<dbReference type="OrthoDB" id="2449178at2759"/>
<feature type="compositionally biased region" description="Low complexity" evidence="1">
    <location>
        <begin position="55"/>
        <end position="69"/>
    </location>
</feature>
<protein>
    <submittedName>
        <fullName evidence="3">Uncharacterized protein</fullName>
    </submittedName>
</protein>
<comment type="caution">
    <text evidence="3">The sequence shown here is derived from an EMBL/GenBank/DDBJ whole genome shotgun (WGS) entry which is preliminary data.</text>
</comment>
<feature type="compositionally biased region" description="Basic and acidic residues" evidence="1">
    <location>
        <begin position="17"/>
        <end position="28"/>
    </location>
</feature>
<feature type="compositionally biased region" description="Pro residues" evidence="1">
    <location>
        <begin position="331"/>
        <end position="340"/>
    </location>
</feature>
<evidence type="ECO:0000313" key="3">
    <source>
        <dbReference type="EMBL" id="KAF9578832.1"/>
    </source>
</evidence>
<reference evidence="3" key="1">
    <citation type="journal article" date="2020" name="Fungal Divers.">
        <title>Resolving the Mortierellaceae phylogeny through synthesis of multi-gene phylogenetics and phylogenomics.</title>
        <authorList>
            <person name="Vandepol N."/>
            <person name="Liber J."/>
            <person name="Desiro A."/>
            <person name="Na H."/>
            <person name="Kennedy M."/>
            <person name="Barry K."/>
            <person name="Grigoriev I.V."/>
            <person name="Miller A.N."/>
            <person name="O'Donnell K."/>
            <person name="Stajich J.E."/>
            <person name="Bonito G."/>
        </authorList>
    </citation>
    <scope>NUCLEOTIDE SEQUENCE</scope>
    <source>
        <strain evidence="3">KOD1015</strain>
    </source>
</reference>
<feature type="non-terminal residue" evidence="3">
    <location>
        <position position="1"/>
    </location>
</feature>
<evidence type="ECO:0000256" key="1">
    <source>
        <dbReference type="SAM" id="MobiDB-lite"/>
    </source>
</evidence>
<feature type="region of interest" description="Disordered" evidence="1">
    <location>
        <begin position="127"/>
        <end position="150"/>
    </location>
</feature>
<feature type="compositionally biased region" description="Low complexity" evidence="1">
    <location>
        <begin position="139"/>
        <end position="150"/>
    </location>
</feature>
<feature type="compositionally biased region" description="Polar residues" evidence="1">
    <location>
        <begin position="349"/>
        <end position="361"/>
    </location>
</feature>
<keyword evidence="2" id="KW-0472">Membrane</keyword>
<feature type="compositionally biased region" description="Basic and acidic residues" evidence="1">
    <location>
        <begin position="244"/>
        <end position="261"/>
    </location>
</feature>